<keyword evidence="2" id="KW-1185">Reference proteome</keyword>
<proteinExistence type="predicted"/>
<name>A0A183MP88_9TREM</name>
<dbReference type="EMBL" id="UZAI01017482">
    <property type="protein sequence ID" value="VDP25529.1"/>
    <property type="molecule type" value="Genomic_DNA"/>
</dbReference>
<gene>
    <name evidence="1" type="ORF">SMRZ_LOCUS17863</name>
</gene>
<reference evidence="1 2" key="1">
    <citation type="submission" date="2018-11" db="EMBL/GenBank/DDBJ databases">
        <authorList>
            <consortium name="Pathogen Informatics"/>
        </authorList>
    </citation>
    <scope>NUCLEOTIDE SEQUENCE [LARGE SCALE GENOMIC DNA]</scope>
    <source>
        <strain evidence="1 2">Zambia</strain>
    </source>
</reference>
<evidence type="ECO:0000313" key="1">
    <source>
        <dbReference type="EMBL" id="VDP25529.1"/>
    </source>
</evidence>
<sequence length="42" mass="4532">MGEVRISIIQLKSGKAVGPDNTTAKALKSDIEETSSVLFRKI</sequence>
<dbReference type="Proteomes" id="UP000277204">
    <property type="component" value="Unassembled WGS sequence"/>
</dbReference>
<protein>
    <submittedName>
        <fullName evidence="1">Uncharacterized protein</fullName>
    </submittedName>
</protein>
<dbReference type="AlphaFoldDB" id="A0A183MP88"/>
<evidence type="ECO:0000313" key="2">
    <source>
        <dbReference type="Proteomes" id="UP000277204"/>
    </source>
</evidence>
<accession>A0A183MP88</accession>
<organism evidence="1 2">
    <name type="scientific">Schistosoma margrebowiei</name>
    <dbReference type="NCBI Taxonomy" id="48269"/>
    <lineage>
        <taxon>Eukaryota</taxon>
        <taxon>Metazoa</taxon>
        <taxon>Spiralia</taxon>
        <taxon>Lophotrochozoa</taxon>
        <taxon>Platyhelminthes</taxon>
        <taxon>Trematoda</taxon>
        <taxon>Digenea</taxon>
        <taxon>Strigeidida</taxon>
        <taxon>Schistosomatoidea</taxon>
        <taxon>Schistosomatidae</taxon>
        <taxon>Schistosoma</taxon>
    </lineage>
</organism>